<gene>
    <name evidence="1" type="ORF">RPERSI_LOCUS15204</name>
</gene>
<feature type="non-terminal residue" evidence="1">
    <location>
        <position position="58"/>
    </location>
</feature>
<keyword evidence="2" id="KW-1185">Reference proteome</keyword>
<evidence type="ECO:0000313" key="2">
    <source>
        <dbReference type="Proteomes" id="UP000789920"/>
    </source>
</evidence>
<name>A0ACA9QTR4_9GLOM</name>
<feature type="non-terminal residue" evidence="1">
    <location>
        <position position="1"/>
    </location>
</feature>
<evidence type="ECO:0000313" key="1">
    <source>
        <dbReference type="EMBL" id="CAG8760721.1"/>
    </source>
</evidence>
<sequence length="58" mass="6561">TESEEFSAVAIRFSVVLLFTGKNSIAILTELIKKNCSFRHNFKTAVNHMLVFIRFVAA</sequence>
<comment type="caution">
    <text evidence="1">The sequence shown here is derived from an EMBL/GenBank/DDBJ whole genome shotgun (WGS) entry which is preliminary data.</text>
</comment>
<organism evidence="1 2">
    <name type="scientific">Racocetra persica</name>
    <dbReference type="NCBI Taxonomy" id="160502"/>
    <lineage>
        <taxon>Eukaryota</taxon>
        <taxon>Fungi</taxon>
        <taxon>Fungi incertae sedis</taxon>
        <taxon>Mucoromycota</taxon>
        <taxon>Glomeromycotina</taxon>
        <taxon>Glomeromycetes</taxon>
        <taxon>Diversisporales</taxon>
        <taxon>Gigasporaceae</taxon>
        <taxon>Racocetra</taxon>
    </lineage>
</organism>
<protein>
    <submittedName>
        <fullName evidence="1">29555_t:CDS:1</fullName>
    </submittedName>
</protein>
<dbReference type="EMBL" id="CAJVQC010036159">
    <property type="protein sequence ID" value="CAG8760721.1"/>
    <property type="molecule type" value="Genomic_DNA"/>
</dbReference>
<accession>A0ACA9QTR4</accession>
<proteinExistence type="predicted"/>
<dbReference type="Proteomes" id="UP000789920">
    <property type="component" value="Unassembled WGS sequence"/>
</dbReference>
<reference evidence="1" key="1">
    <citation type="submission" date="2021-06" db="EMBL/GenBank/DDBJ databases">
        <authorList>
            <person name="Kallberg Y."/>
            <person name="Tangrot J."/>
            <person name="Rosling A."/>
        </authorList>
    </citation>
    <scope>NUCLEOTIDE SEQUENCE</scope>
    <source>
        <strain evidence="1">MA461A</strain>
    </source>
</reference>